<keyword evidence="3" id="KW-0255">Endonuclease</keyword>
<dbReference type="PANTHER" id="PTHR14859:SF15">
    <property type="entry name" value="ENDONUCLEASE_EXONUCLEASE_PHOSPHATASE DOMAIN-CONTAINING PROTEIN"/>
    <property type="match status" value="1"/>
</dbReference>
<dbReference type="GO" id="GO:0004527">
    <property type="term" value="F:exonuclease activity"/>
    <property type="evidence" value="ECO:0007669"/>
    <property type="project" value="UniProtKB-KW"/>
</dbReference>
<name>A0A286DE39_9GAMM</name>
<gene>
    <name evidence="3" type="ORF">SAMN06296416_11191</name>
</gene>
<keyword evidence="1" id="KW-0732">Signal</keyword>
<reference evidence="3 4" key="1">
    <citation type="submission" date="2017-09" db="EMBL/GenBank/DDBJ databases">
        <authorList>
            <person name="Ehlers B."/>
            <person name="Leendertz F.H."/>
        </authorList>
    </citation>
    <scope>NUCLEOTIDE SEQUENCE [LARGE SCALE GENOMIC DNA]</scope>
    <source>
        <strain evidence="3 4">CGMCC 1.10978</strain>
    </source>
</reference>
<dbReference type="Proteomes" id="UP000219374">
    <property type="component" value="Unassembled WGS sequence"/>
</dbReference>
<dbReference type="InterPro" id="IPR036691">
    <property type="entry name" value="Endo/exonu/phosph_ase_sf"/>
</dbReference>
<dbReference type="SUPFAM" id="SSF56219">
    <property type="entry name" value="DNase I-like"/>
    <property type="match status" value="1"/>
</dbReference>
<evidence type="ECO:0000313" key="3">
    <source>
        <dbReference type="EMBL" id="SOD56952.1"/>
    </source>
</evidence>
<feature type="domain" description="Endonuclease/exonuclease/phosphatase" evidence="2">
    <location>
        <begin position="43"/>
        <end position="275"/>
    </location>
</feature>
<dbReference type="InterPro" id="IPR005135">
    <property type="entry name" value="Endo/exonuclease/phosphatase"/>
</dbReference>
<organism evidence="3 4">
    <name type="scientific">Pseudoxanthomonas wuyuanensis</name>
    <dbReference type="NCBI Taxonomy" id="1073196"/>
    <lineage>
        <taxon>Bacteria</taxon>
        <taxon>Pseudomonadati</taxon>
        <taxon>Pseudomonadota</taxon>
        <taxon>Gammaproteobacteria</taxon>
        <taxon>Lysobacterales</taxon>
        <taxon>Lysobacteraceae</taxon>
        <taxon>Pseudoxanthomonas</taxon>
    </lineage>
</organism>
<dbReference type="GO" id="GO:0004519">
    <property type="term" value="F:endonuclease activity"/>
    <property type="evidence" value="ECO:0007669"/>
    <property type="project" value="UniProtKB-KW"/>
</dbReference>
<protein>
    <submittedName>
        <fullName evidence="3">Metal-dependent hydrolase, endonuclease/exonuclease/phosphatase family</fullName>
    </submittedName>
</protein>
<feature type="chain" id="PRO_5012470855" evidence="1">
    <location>
        <begin position="20"/>
        <end position="291"/>
    </location>
</feature>
<evidence type="ECO:0000313" key="4">
    <source>
        <dbReference type="Proteomes" id="UP000219374"/>
    </source>
</evidence>
<dbReference type="AlphaFoldDB" id="A0A286DE39"/>
<dbReference type="GO" id="GO:0006506">
    <property type="term" value="P:GPI anchor biosynthetic process"/>
    <property type="evidence" value="ECO:0007669"/>
    <property type="project" value="TreeGrafter"/>
</dbReference>
<evidence type="ECO:0000259" key="2">
    <source>
        <dbReference type="Pfam" id="PF03372"/>
    </source>
</evidence>
<dbReference type="OrthoDB" id="9793162at2"/>
<dbReference type="GO" id="GO:0016020">
    <property type="term" value="C:membrane"/>
    <property type="evidence" value="ECO:0007669"/>
    <property type="project" value="GOC"/>
</dbReference>
<keyword evidence="3" id="KW-0540">Nuclease</keyword>
<dbReference type="RefSeq" id="WP_097123361.1">
    <property type="nucleotide sequence ID" value="NZ_OCND01000011.1"/>
</dbReference>
<feature type="signal peptide" evidence="1">
    <location>
        <begin position="1"/>
        <end position="19"/>
    </location>
</feature>
<dbReference type="Gene3D" id="3.60.10.10">
    <property type="entry name" value="Endonuclease/exonuclease/phosphatase"/>
    <property type="match status" value="1"/>
</dbReference>
<dbReference type="PROSITE" id="PS51257">
    <property type="entry name" value="PROKAR_LIPOPROTEIN"/>
    <property type="match status" value="1"/>
</dbReference>
<keyword evidence="3" id="KW-0269">Exonuclease</keyword>
<proteinExistence type="predicted"/>
<accession>A0A286DE39</accession>
<sequence length="291" mass="32437">MLRCKSWLMAVLAALTLAACQPPRPDPAEAEASVPALPPLTAVTLNLWHDKQDWPRRQDSIVATLEALRPDVVLLQEVLQDKDLPNQAQSLAQALGYRYRFYSSDPPAQARRYGNAILTRHRILAVAQQPLPPLDDYRVAGFASIEIDGRPLNVYVTHLHYKPEGGDIRRQQIRGLMDFVESTRGYAPSLLGGDFNTADSAPELQALAPMFASAYPTAHPDQPLDTPEHTTLNPHLDHRPQRIDHLFFQQGAFKVLEARIVFDQPEADGSWASDHFGLLARLQPLRGLPAE</sequence>
<dbReference type="PANTHER" id="PTHR14859">
    <property type="entry name" value="CALCOFLUOR WHITE HYPERSENSITIVE PROTEIN PRECURSOR"/>
    <property type="match status" value="1"/>
</dbReference>
<keyword evidence="4" id="KW-1185">Reference proteome</keyword>
<dbReference type="InterPro" id="IPR051916">
    <property type="entry name" value="GPI-anchor_lipid_remodeler"/>
</dbReference>
<keyword evidence="3" id="KW-0378">Hydrolase</keyword>
<dbReference type="Pfam" id="PF03372">
    <property type="entry name" value="Exo_endo_phos"/>
    <property type="match status" value="1"/>
</dbReference>
<evidence type="ECO:0000256" key="1">
    <source>
        <dbReference type="SAM" id="SignalP"/>
    </source>
</evidence>
<dbReference type="EMBL" id="OCND01000011">
    <property type="protein sequence ID" value="SOD56952.1"/>
    <property type="molecule type" value="Genomic_DNA"/>
</dbReference>